<reference evidence="6 9" key="2">
    <citation type="submission" date="2016-11" db="EMBL/GenBank/DDBJ databases">
        <title>Genomic analysis of Caldithrix abyssi and proposal of a novel bacterial phylum Caldithrichaeota.</title>
        <authorList>
            <person name="Kublanov I."/>
            <person name="Sigalova O."/>
            <person name="Gavrilov S."/>
            <person name="Lebedinsky A."/>
            <person name="Ivanova N."/>
            <person name="Daum C."/>
            <person name="Reddy T."/>
            <person name="Klenk H.P."/>
            <person name="Goker M."/>
            <person name="Reva O."/>
            <person name="Miroshnichenko M."/>
            <person name="Kyprides N."/>
            <person name="Woyke T."/>
            <person name="Gelfand M."/>
        </authorList>
    </citation>
    <scope>NUCLEOTIDE SEQUENCE [LARGE SCALE GENOMIC DNA]</scope>
    <source>
        <strain evidence="6 9">LF13</strain>
    </source>
</reference>
<dbReference type="HOGENOM" id="CLU_011725_2_1_0"/>
<dbReference type="InterPro" id="IPR011837">
    <property type="entry name" value="Glycogen_debranch_GlgX"/>
</dbReference>
<evidence type="ECO:0000256" key="1">
    <source>
        <dbReference type="ARBA" id="ARBA00008061"/>
    </source>
</evidence>
<dbReference type="GO" id="GO:0005980">
    <property type="term" value="P:glycogen catabolic process"/>
    <property type="evidence" value="ECO:0007669"/>
    <property type="project" value="InterPro"/>
</dbReference>
<dbReference type="GO" id="GO:0004135">
    <property type="term" value="F:amylo-alpha-1,6-glucosidase activity"/>
    <property type="evidence" value="ECO:0007669"/>
    <property type="project" value="InterPro"/>
</dbReference>
<comment type="similarity">
    <text evidence="1">Belongs to the glycosyl hydrolase 13 family.</text>
</comment>
<keyword evidence="3" id="KW-0809">Transit peptide</keyword>
<dbReference type="InterPro" id="IPR013783">
    <property type="entry name" value="Ig-like_fold"/>
</dbReference>
<gene>
    <name evidence="6" type="ORF">Cabys_3078</name>
    <name evidence="7" type="ORF">Calab_0276</name>
</gene>
<keyword evidence="4" id="KW-0326">Glycosidase</keyword>
<dbReference type="RefSeq" id="WP_006926822.1">
    <property type="nucleotide sequence ID" value="NZ_CM001402.1"/>
</dbReference>
<dbReference type="NCBIfam" id="TIGR02100">
    <property type="entry name" value="glgX_debranch"/>
    <property type="match status" value="1"/>
</dbReference>
<dbReference type="InterPro" id="IPR044505">
    <property type="entry name" value="GlgX_Isoamylase_N_E_set"/>
</dbReference>
<proteinExistence type="inferred from homology"/>
<dbReference type="Pfam" id="PF00128">
    <property type="entry name" value="Alpha-amylase"/>
    <property type="match status" value="1"/>
</dbReference>
<dbReference type="AlphaFoldDB" id="H1XPK1"/>
<dbReference type="OrthoDB" id="9761875at2"/>
<sequence>MKKDKTIKSDILSLIGNNFDIQRGKPFPFGATIVRGGINFAVYSPYAQSVWLVLFDLCEQEPVLEFPLDATYNRTGHVWHALVTGLDHGIKYGFRVRGSSDHNPVDERIVLLDPYARATCGGQQWGKPIKIERDGRKHTFRISTIPKNNFDWGLDAPLNIPLPDTIIYELHVRGYTVHPSSKVKHPGTFTALTQKIPYLKELGVTAVELMPVTDFDETANERINPKNGKKLMDFWGYNPLSFFAPKAAYAAKNENEHAILNEFRQMVKKFHQAGIEVILDMVFNHTGESGLDGPVYHFKGFDNRVYYMIDPQTGEYLNFSGCGNTLNCNHPVVRDMILDSLRYWVMEMHVDGFRFDLASILGRGRNGEILSNPPLLERIAEDPILAKSKLIAEAWDAAGLYQVGDFPHFERWMEWNGRYRDDVRRFMRGDRGMVGAFATRLFGSADLYQDDGREPYHSVNFVTCHDGFTLHDLVSYNEKHNLENGEDNRDGADQNFSWNCGVEGPSSDPEVLKLRSRQKRNFITALLLSQGVPMLLAGDEFGRTQKGNNNAYCQDNEISWVNWDLTRQNEDLLRFTRLLIRFRKENAHFRRAQFEIKTINGEPEVSWHGQKLNQPQWEDPETRWLGVLYRGDTAQKQKDVYLLFNASGQPRRFELPKIKSGKSWHLFINTANTPPRDIYEPRRAPVLNDQTRIVLQPFSSVVLIGR</sequence>
<dbReference type="FunCoup" id="H1XPK1">
    <property type="interactions" value="188"/>
</dbReference>
<dbReference type="Gene3D" id="2.60.40.10">
    <property type="entry name" value="Immunoglobulins"/>
    <property type="match status" value="1"/>
</dbReference>
<dbReference type="FunFam" id="3.20.20.80:FF:000054">
    <property type="entry name" value="Glycogen debranching enzyme"/>
    <property type="match status" value="1"/>
</dbReference>
<keyword evidence="2" id="KW-0378">Hydrolase</keyword>
<dbReference type="STRING" id="880073.Cabys_3078"/>
<dbReference type="GO" id="GO:0019156">
    <property type="term" value="F:isoamylase activity"/>
    <property type="evidence" value="ECO:0007669"/>
    <property type="project" value="UniProtKB-ARBA"/>
</dbReference>
<name>H1XPK1_CALAY</name>
<dbReference type="eggNOG" id="COG1523">
    <property type="taxonomic scope" value="Bacteria"/>
</dbReference>
<dbReference type="SUPFAM" id="SSF51011">
    <property type="entry name" value="Glycosyl hydrolase domain"/>
    <property type="match status" value="1"/>
</dbReference>
<dbReference type="Pfam" id="PF02922">
    <property type="entry name" value="CBM_48"/>
    <property type="match status" value="1"/>
</dbReference>
<dbReference type="Proteomes" id="UP000183868">
    <property type="component" value="Chromosome"/>
</dbReference>
<keyword evidence="8" id="KW-1185">Reference proteome</keyword>
<dbReference type="EMBL" id="CP018099">
    <property type="protein sequence ID" value="APF19826.1"/>
    <property type="molecule type" value="Genomic_DNA"/>
</dbReference>
<dbReference type="InterPro" id="IPR006047">
    <property type="entry name" value="GH13_cat_dom"/>
</dbReference>
<dbReference type="InterPro" id="IPR048650">
    <property type="entry name" value="ISOA1-3-like_C"/>
</dbReference>
<reference evidence="7 8" key="1">
    <citation type="submission" date="2011-09" db="EMBL/GenBank/DDBJ databases">
        <title>The permanent draft genome of Caldithrix abyssi DSM 13497.</title>
        <authorList>
            <consortium name="US DOE Joint Genome Institute (JGI-PGF)"/>
            <person name="Lucas S."/>
            <person name="Han J."/>
            <person name="Lapidus A."/>
            <person name="Bruce D."/>
            <person name="Goodwin L."/>
            <person name="Pitluck S."/>
            <person name="Peters L."/>
            <person name="Kyrpides N."/>
            <person name="Mavromatis K."/>
            <person name="Ivanova N."/>
            <person name="Mikhailova N."/>
            <person name="Chertkov O."/>
            <person name="Detter J.C."/>
            <person name="Tapia R."/>
            <person name="Han C."/>
            <person name="Land M."/>
            <person name="Hauser L."/>
            <person name="Markowitz V."/>
            <person name="Cheng J.-F."/>
            <person name="Hugenholtz P."/>
            <person name="Woyke T."/>
            <person name="Wu D."/>
            <person name="Spring S."/>
            <person name="Brambilla E."/>
            <person name="Klenk H.-P."/>
            <person name="Eisen J.A."/>
        </authorList>
    </citation>
    <scope>NUCLEOTIDE SEQUENCE [LARGE SCALE GENOMIC DNA]</scope>
    <source>
        <strain evidence="7 8">DSM 13497</strain>
    </source>
</reference>
<organism evidence="7 8">
    <name type="scientific">Caldithrix abyssi DSM 13497</name>
    <dbReference type="NCBI Taxonomy" id="880073"/>
    <lineage>
        <taxon>Bacteria</taxon>
        <taxon>Pseudomonadati</taxon>
        <taxon>Calditrichota</taxon>
        <taxon>Calditrichia</taxon>
        <taxon>Calditrichales</taxon>
        <taxon>Calditrichaceae</taxon>
        <taxon>Caldithrix</taxon>
    </lineage>
</organism>
<dbReference type="SMART" id="SM00642">
    <property type="entry name" value="Aamy"/>
    <property type="match status" value="1"/>
</dbReference>
<dbReference type="InterPro" id="IPR013780">
    <property type="entry name" value="Glyco_hydro_b"/>
</dbReference>
<evidence type="ECO:0000313" key="7">
    <source>
        <dbReference type="EMBL" id="EHO39922.1"/>
    </source>
</evidence>
<evidence type="ECO:0000313" key="6">
    <source>
        <dbReference type="EMBL" id="APF19826.1"/>
    </source>
</evidence>
<dbReference type="EMBL" id="CM001402">
    <property type="protein sequence ID" value="EHO39922.1"/>
    <property type="molecule type" value="Genomic_DNA"/>
</dbReference>
<evidence type="ECO:0000256" key="2">
    <source>
        <dbReference type="ARBA" id="ARBA00022801"/>
    </source>
</evidence>
<evidence type="ECO:0000259" key="5">
    <source>
        <dbReference type="SMART" id="SM00642"/>
    </source>
</evidence>
<accession>H1XPK1</accession>
<dbReference type="InterPro" id="IPR004193">
    <property type="entry name" value="Glyco_hydro_13_N"/>
</dbReference>
<evidence type="ECO:0000256" key="3">
    <source>
        <dbReference type="ARBA" id="ARBA00022946"/>
    </source>
</evidence>
<protein>
    <submittedName>
        <fullName evidence="7">Glycogen debranching enzyme GlgX</fullName>
    </submittedName>
    <submittedName>
        <fullName evidence="6">Glycogen operon protein</fullName>
    </submittedName>
</protein>
<dbReference type="InterPro" id="IPR017853">
    <property type="entry name" value="GH"/>
</dbReference>
<dbReference type="SUPFAM" id="SSF51445">
    <property type="entry name" value="(Trans)glycosidases"/>
    <property type="match status" value="1"/>
</dbReference>
<evidence type="ECO:0000256" key="4">
    <source>
        <dbReference type="ARBA" id="ARBA00023295"/>
    </source>
</evidence>
<dbReference type="Gene3D" id="2.60.40.1180">
    <property type="entry name" value="Golgi alpha-mannosidase II"/>
    <property type="match status" value="1"/>
</dbReference>
<dbReference type="PANTHER" id="PTHR43002">
    <property type="entry name" value="GLYCOGEN DEBRANCHING ENZYME"/>
    <property type="match status" value="1"/>
</dbReference>
<dbReference type="InParanoid" id="H1XPK1"/>
<dbReference type="KEGG" id="caby:Cabys_3078"/>
<dbReference type="PaxDb" id="880073-Calab_0276"/>
<evidence type="ECO:0000313" key="8">
    <source>
        <dbReference type="Proteomes" id="UP000004671"/>
    </source>
</evidence>
<dbReference type="Pfam" id="PF21156">
    <property type="entry name" value="ISOA1-3_C"/>
    <property type="match status" value="1"/>
</dbReference>
<evidence type="ECO:0000313" key="9">
    <source>
        <dbReference type="Proteomes" id="UP000183868"/>
    </source>
</evidence>
<dbReference type="SUPFAM" id="SSF81296">
    <property type="entry name" value="E set domains"/>
    <property type="match status" value="1"/>
</dbReference>
<dbReference type="InterPro" id="IPR014756">
    <property type="entry name" value="Ig_E-set"/>
</dbReference>
<dbReference type="CDD" id="cd11326">
    <property type="entry name" value="AmyAc_Glg_debranch"/>
    <property type="match status" value="1"/>
</dbReference>
<dbReference type="Gene3D" id="3.20.20.80">
    <property type="entry name" value="Glycosidases"/>
    <property type="match status" value="1"/>
</dbReference>
<dbReference type="Proteomes" id="UP000004671">
    <property type="component" value="Chromosome"/>
</dbReference>
<feature type="domain" description="Glycosyl hydrolase family 13 catalytic" evidence="5">
    <location>
        <begin position="169"/>
        <end position="583"/>
    </location>
</feature>
<dbReference type="CDD" id="cd02856">
    <property type="entry name" value="E_set_GDE_Isoamylase_N"/>
    <property type="match status" value="1"/>
</dbReference>